<dbReference type="PRINTS" id="PR00723">
    <property type="entry name" value="SUBTILISIN"/>
</dbReference>
<accession>A0A4P9XQ12</accession>
<evidence type="ECO:0000259" key="7">
    <source>
        <dbReference type="Pfam" id="PF00082"/>
    </source>
</evidence>
<dbReference type="GO" id="GO:0006508">
    <property type="term" value="P:proteolysis"/>
    <property type="evidence" value="ECO:0007669"/>
    <property type="project" value="UniProtKB-KW"/>
</dbReference>
<reference evidence="9" key="1">
    <citation type="journal article" date="2018" name="Nat. Microbiol.">
        <title>Leveraging single-cell genomics to expand the fungal tree of life.</title>
        <authorList>
            <person name="Ahrendt S.R."/>
            <person name="Quandt C.A."/>
            <person name="Ciobanu D."/>
            <person name="Clum A."/>
            <person name="Salamov A."/>
            <person name="Andreopoulos B."/>
            <person name="Cheng J.F."/>
            <person name="Woyke T."/>
            <person name="Pelin A."/>
            <person name="Henrissat B."/>
            <person name="Reynolds N.K."/>
            <person name="Benny G.L."/>
            <person name="Smith M.E."/>
            <person name="James T.Y."/>
            <person name="Grigoriev I.V."/>
        </authorList>
    </citation>
    <scope>NUCLEOTIDE SEQUENCE [LARGE SCALE GENOMIC DNA]</scope>
    <source>
        <strain evidence="9">RSA 1356</strain>
    </source>
</reference>
<dbReference type="PANTHER" id="PTHR43806:SF11">
    <property type="entry name" value="CEREVISIN-RELATED"/>
    <property type="match status" value="1"/>
</dbReference>
<dbReference type="Gene3D" id="3.40.50.200">
    <property type="entry name" value="Peptidase S8/S53 domain"/>
    <property type="match status" value="1"/>
</dbReference>
<evidence type="ECO:0000313" key="8">
    <source>
        <dbReference type="EMBL" id="RKP08113.1"/>
    </source>
</evidence>
<dbReference type="PROSITE" id="PS00136">
    <property type="entry name" value="SUBTILASE_ASP"/>
    <property type="match status" value="1"/>
</dbReference>
<dbReference type="GO" id="GO:0005615">
    <property type="term" value="C:extracellular space"/>
    <property type="evidence" value="ECO:0007669"/>
    <property type="project" value="TreeGrafter"/>
</dbReference>
<comment type="similarity">
    <text evidence="1 5 6">Belongs to the peptidase S8 family.</text>
</comment>
<evidence type="ECO:0000313" key="9">
    <source>
        <dbReference type="Proteomes" id="UP000271241"/>
    </source>
</evidence>
<dbReference type="InterPro" id="IPR036852">
    <property type="entry name" value="Peptidase_S8/S53_dom_sf"/>
</dbReference>
<evidence type="ECO:0000256" key="4">
    <source>
        <dbReference type="ARBA" id="ARBA00022825"/>
    </source>
</evidence>
<feature type="non-terminal residue" evidence="8">
    <location>
        <position position="1"/>
    </location>
</feature>
<keyword evidence="2 5" id="KW-0645">Protease</keyword>
<sequence>YHYPASGGAGVKVYVVDTGINVDHEDLQGRAQWGANVGQSAGSLTVDEQGHGTFVAGIVAGTRYGVAKNATVIAVKVLDHQGLGTTSDVLRGLSWVLDQHLAADHQKTVVNLSLGSTYTRATNMAVEQVIKAGIVVVVAAGNGNENLVPQNACDYSPSSSEHVITVGATDPNDKFASFSNYGRCVSIMAPGIQVTSLSSANNTGTVSMSGTSFAAPHVTGVVALLLGEAGPMPPAEVKQRLMNAATQGSIKGLLAGDGTPNLLLYSAVDMSPSRSGASHTWPMPLWPLSPLLLLVVNLLRLG</sequence>
<evidence type="ECO:0000256" key="6">
    <source>
        <dbReference type="RuleBase" id="RU003355"/>
    </source>
</evidence>
<name>A0A4P9XQ12_9FUNG</name>
<dbReference type="PROSITE" id="PS51892">
    <property type="entry name" value="SUBTILASE"/>
    <property type="match status" value="1"/>
</dbReference>
<dbReference type="GO" id="GO:0004252">
    <property type="term" value="F:serine-type endopeptidase activity"/>
    <property type="evidence" value="ECO:0007669"/>
    <property type="project" value="UniProtKB-UniRule"/>
</dbReference>
<keyword evidence="4 5" id="KW-0720">Serine protease</keyword>
<dbReference type="InterPro" id="IPR022398">
    <property type="entry name" value="Peptidase_S8_His-AS"/>
</dbReference>
<dbReference type="SUPFAM" id="SSF52743">
    <property type="entry name" value="Subtilisin-like"/>
    <property type="match status" value="1"/>
</dbReference>
<dbReference type="PANTHER" id="PTHR43806">
    <property type="entry name" value="PEPTIDASE S8"/>
    <property type="match status" value="1"/>
</dbReference>
<dbReference type="PROSITE" id="PS00137">
    <property type="entry name" value="SUBTILASE_HIS"/>
    <property type="match status" value="1"/>
</dbReference>
<protein>
    <submittedName>
        <fullName evidence="8">Peptidase S8/S53 domain-containing protein</fullName>
    </submittedName>
</protein>
<dbReference type="PROSITE" id="PS00138">
    <property type="entry name" value="SUBTILASE_SER"/>
    <property type="match status" value="1"/>
</dbReference>
<dbReference type="InterPro" id="IPR023828">
    <property type="entry name" value="Peptidase_S8_Ser-AS"/>
</dbReference>
<dbReference type="CDD" id="cd04077">
    <property type="entry name" value="Peptidases_S8_PCSK9_ProteinaseK_like"/>
    <property type="match status" value="1"/>
</dbReference>
<keyword evidence="3 5" id="KW-0378">Hydrolase</keyword>
<dbReference type="Pfam" id="PF00082">
    <property type="entry name" value="Peptidase_S8"/>
    <property type="match status" value="1"/>
</dbReference>
<feature type="active site" description="Charge relay system" evidence="5">
    <location>
        <position position="51"/>
    </location>
</feature>
<evidence type="ECO:0000256" key="5">
    <source>
        <dbReference type="PROSITE-ProRule" id="PRU01240"/>
    </source>
</evidence>
<evidence type="ECO:0000256" key="3">
    <source>
        <dbReference type="ARBA" id="ARBA00022801"/>
    </source>
</evidence>
<evidence type="ECO:0000256" key="2">
    <source>
        <dbReference type="ARBA" id="ARBA00022670"/>
    </source>
</evidence>
<evidence type="ECO:0000256" key="1">
    <source>
        <dbReference type="ARBA" id="ARBA00011073"/>
    </source>
</evidence>
<dbReference type="Proteomes" id="UP000271241">
    <property type="component" value="Unassembled WGS sequence"/>
</dbReference>
<feature type="active site" description="Charge relay system" evidence="5">
    <location>
        <position position="17"/>
    </location>
</feature>
<proteinExistence type="inferred from homology"/>
<dbReference type="STRING" id="78915.A0A4P9XQ12"/>
<dbReference type="InterPro" id="IPR034193">
    <property type="entry name" value="PCSK9_ProteinaseK-like"/>
</dbReference>
<dbReference type="InterPro" id="IPR000209">
    <property type="entry name" value="Peptidase_S8/S53_dom"/>
</dbReference>
<dbReference type="InterPro" id="IPR050131">
    <property type="entry name" value="Peptidase_S8_subtilisin-like"/>
</dbReference>
<dbReference type="InterPro" id="IPR023827">
    <property type="entry name" value="Peptidase_S8_Asp-AS"/>
</dbReference>
<keyword evidence="9" id="KW-1185">Reference proteome</keyword>
<dbReference type="FunFam" id="3.40.50.200:FF:000007">
    <property type="entry name" value="Subtilisin-like serine protease"/>
    <property type="match status" value="1"/>
</dbReference>
<dbReference type="AlphaFoldDB" id="A0A4P9XQ12"/>
<gene>
    <name evidence="8" type="ORF">THASP1DRAFT_16106</name>
</gene>
<dbReference type="EMBL" id="KZ992636">
    <property type="protein sequence ID" value="RKP08113.1"/>
    <property type="molecule type" value="Genomic_DNA"/>
</dbReference>
<organism evidence="8 9">
    <name type="scientific">Thamnocephalis sphaerospora</name>
    <dbReference type="NCBI Taxonomy" id="78915"/>
    <lineage>
        <taxon>Eukaryota</taxon>
        <taxon>Fungi</taxon>
        <taxon>Fungi incertae sedis</taxon>
        <taxon>Zoopagomycota</taxon>
        <taxon>Zoopagomycotina</taxon>
        <taxon>Zoopagomycetes</taxon>
        <taxon>Zoopagales</taxon>
        <taxon>Sigmoideomycetaceae</taxon>
        <taxon>Thamnocephalis</taxon>
    </lineage>
</organism>
<feature type="active site" description="Charge relay system" evidence="5">
    <location>
        <position position="212"/>
    </location>
</feature>
<dbReference type="InterPro" id="IPR015500">
    <property type="entry name" value="Peptidase_S8_subtilisin-rel"/>
</dbReference>
<feature type="domain" description="Peptidase S8/S53" evidence="7">
    <location>
        <begin position="8"/>
        <end position="254"/>
    </location>
</feature>
<dbReference type="OrthoDB" id="206201at2759"/>